<dbReference type="Proteomes" id="UP001652624">
    <property type="component" value="Chromosome 17"/>
</dbReference>
<keyword evidence="2" id="KW-0812">Transmembrane</keyword>
<feature type="chain" id="PRO_5045025469" evidence="3">
    <location>
        <begin position="23"/>
        <end position="228"/>
    </location>
</feature>
<feature type="domain" description="Fibronectin type-III" evidence="4">
    <location>
        <begin position="79"/>
        <end position="173"/>
    </location>
</feature>
<name>A0ABM3W730_ERIEU</name>
<dbReference type="InterPro" id="IPR003961">
    <property type="entry name" value="FN3_dom"/>
</dbReference>
<dbReference type="RefSeq" id="XP_060032375.1">
    <property type="nucleotide sequence ID" value="XM_060176392.1"/>
</dbReference>
<keyword evidence="2" id="KW-1133">Transmembrane helix</keyword>
<gene>
    <name evidence="6 7" type="primary">LRRN4CL</name>
</gene>
<dbReference type="RefSeq" id="XP_060032376.1">
    <property type="nucleotide sequence ID" value="XM_060176393.1"/>
</dbReference>
<reference evidence="6 7" key="1">
    <citation type="submission" date="2025-05" db="UniProtKB">
        <authorList>
            <consortium name="RefSeq"/>
        </authorList>
    </citation>
    <scope>IDENTIFICATION</scope>
</reference>
<protein>
    <submittedName>
        <fullName evidence="6 7">LRRN4 C-terminal-like protein</fullName>
    </submittedName>
</protein>
<evidence type="ECO:0000256" key="1">
    <source>
        <dbReference type="SAM" id="MobiDB-lite"/>
    </source>
</evidence>
<dbReference type="InterPro" id="IPR013783">
    <property type="entry name" value="Ig-like_fold"/>
</dbReference>
<dbReference type="Gene3D" id="2.60.40.10">
    <property type="entry name" value="Immunoglobulins"/>
    <property type="match status" value="1"/>
</dbReference>
<organism evidence="5 6">
    <name type="scientific">Erinaceus europaeus</name>
    <name type="common">Western European hedgehog</name>
    <dbReference type="NCBI Taxonomy" id="9365"/>
    <lineage>
        <taxon>Eukaryota</taxon>
        <taxon>Metazoa</taxon>
        <taxon>Chordata</taxon>
        <taxon>Craniata</taxon>
        <taxon>Vertebrata</taxon>
        <taxon>Euteleostomi</taxon>
        <taxon>Mammalia</taxon>
        <taxon>Eutheria</taxon>
        <taxon>Laurasiatheria</taxon>
        <taxon>Eulipotyphla</taxon>
        <taxon>Erinaceidae</taxon>
        <taxon>Erinaceinae</taxon>
        <taxon>Erinaceus</taxon>
    </lineage>
</organism>
<proteinExistence type="predicted"/>
<dbReference type="CDD" id="cd00063">
    <property type="entry name" value="FN3"/>
    <property type="match status" value="1"/>
</dbReference>
<evidence type="ECO:0000259" key="4">
    <source>
        <dbReference type="PROSITE" id="PS50853"/>
    </source>
</evidence>
<evidence type="ECO:0000256" key="2">
    <source>
        <dbReference type="SAM" id="Phobius"/>
    </source>
</evidence>
<evidence type="ECO:0000313" key="5">
    <source>
        <dbReference type="Proteomes" id="UP001652624"/>
    </source>
</evidence>
<evidence type="ECO:0000313" key="6">
    <source>
        <dbReference type="RefSeq" id="XP_060032375.1"/>
    </source>
</evidence>
<dbReference type="GeneID" id="103116511"/>
<dbReference type="InterPro" id="IPR036116">
    <property type="entry name" value="FN3_sf"/>
</dbReference>
<feature type="region of interest" description="Disordered" evidence="1">
    <location>
        <begin position="22"/>
        <end position="47"/>
    </location>
</feature>
<feature type="signal peptide" evidence="3">
    <location>
        <begin position="1"/>
        <end position="22"/>
    </location>
</feature>
<dbReference type="SMART" id="SM00060">
    <property type="entry name" value="FN3"/>
    <property type="match status" value="1"/>
</dbReference>
<accession>A0ABM3W730</accession>
<keyword evidence="2" id="KW-0472">Membrane</keyword>
<evidence type="ECO:0000313" key="7">
    <source>
        <dbReference type="RefSeq" id="XP_060032376.1"/>
    </source>
</evidence>
<sequence length="228" mass="24680">MLANSCLLWLLAVTFLVPRAKPLTPGDLEEEEGEDEDEESQQPSSTCDYDHCRHLQVPCKELQKAHRCLCPGLTRPEQRPLPPRLGEVSLQAEAGSALVHWCAPASPVHQYWLLLWADGGPPQKSPPFNSTFRRAEVKGLQAGSTYNVCVVAANKAGESQEAKPLAEGLGKGAGGPAFGPCGRFTMPPRPLSLVHAAVGVGTALALLSCSALVWHFCLRDRWGCPRRL</sequence>
<feature type="compositionally biased region" description="Acidic residues" evidence="1">
    <location>
        <begin position="27"/>
        <end position="40"/>
    </location>
</feature>
<evidence type="ECO:0000256" key="3">
    <source>
        <dbReference type="SAM" id="SignalP"/>
    </source>
</evidence>
<dbReference type="SUPFAM" id="SSF49265">
    <property type="entry name" value="Fibronectin type III"/>
    <property type="match status" value="1"/>
</dbReference>
<dbReference type="Pfam" id="PF00041">
    <property type="entry name" value="fn3"/>
    <property type="match status" value="1"/>
</dbReference>
<dbReference type="PROSITE" id="PS50853">
    <property type="entry name" value="FN3"/>
    <property type="match status" value="1"/>
</dbReference>
<feature type="transmembrane region" description="Helical" evidence="2">
    <location>
        <begin position="193"/>
        <end position="218"/>
    </location>
</feature>
<keyword evidence="3" id="KW-0732">Signal</keyword>
<keyword evidence="5" id="KW-1185">Reference proteome</keyword>